<evidence type="ECO:0000313" key="3">
    <source>
        <dbReference type="Proteomes" id="UP001419268"/>
    </source>
</evidence>
<feature type="compositionally biased region" description="Basic and acidic residues" evidence="1">
    <location>
        <begin position="34"/>
        <end position="85"/>
    </location>
</feature>
<organism evidence="2 3">
    <name type="scientific">Stephania cephalantha</name>
    <dbReference type="NCBI Taxonomy" id="152367"/>
    <lineage>
        <taxon>Eukaryota</taxon>
        <taxon>Viridiplantae</taxon>
        <taxon>Streptophyta</taxon>
        <taxon>Embryophyta</taxon>
        <taxon>Tracheophyta</taxon>
        <taxon>Spermatophyta</taxon>
        <taxon>Magnoliopsida</taxon>
        <taxon>Ranunculales</taxon>
        <taxon>Menispermaceae</taxon>
        <taxon>Menispermoideae</taxon>
        <taxon>Cissampelideae</taxon>
        <taxon>Stephania</taxon>
    </lineage>
</organism>
<dbReference type="Proteomes" id="UP001419268">
    <property type="component" value="Unassembled WGS sequence"/>
</dbReference>
<name>A0AAP0Q5V1_9MAGN</name>
<proteinExistence type="predicted"/>
<reference evidence="2 3" key="1">
    <citation type="submission" date="2024-01" db="EMBL/GenBank/DDBJ databases">
        <title>Genome assemblies of Stephania.</title>
        <authorList>
            <person name="Yang L."/>
        </authorList>
    </citation>
    <scope>NUCLEOTIDE SEQUENCE [LARGE SCALE GENOMIC DNA]</scope>
    <source>
        <strain evidence="2">JXDWG</strain>
        <tissue evidence="2">Leaf</tissue>
    </source>
</reference>
<keyword evidence="3" id="KW-1185">Reference proteome</keyword>
<accession>A0AAP0Q5V1</accession>
<dbReference type="AlphaFoldDB" id="A0AAP0Q5V1"/>
<dbReference type="EMBL" id="JBBNAG010000001">
    <property type="protein sequence ID" value="KAK9167139.1"/>
    <property type="molecule type" value="Genomic_DNA"/>
</dbReference>
<feature type="region of interest" description="Disordered" evidence="1">
    <location>
        <begin position="29"/>
        <end position="85"/>
    </location>
</feature>
<comment type="caution">
    <text evidence="2">The sequence shown here is derived from an EMBL/GenBank/DDBJ whole genome shotgun (WGS) entry which is preliminary data.</text>
</comment>
<sequence length="85" mass="9464">MEEECEVKVSARFDSNHVAEEDKLGTVGAGVGDGLKEIRSGSDRELRAERGDEVEGGDGLKEKEKEVTSLKEKEKEGWLDGRMRR</sequence>
<gene>
    <name evidence="2" type="ORF">Scep_002330</name>
</gene>
<protein>
    <submittedName>
        <fullName evidence="2">Uncharacterized protein</fullName>
    </submittedName>
</protein>
<evidence type="ECO:0000313" key="2">
    <source>
        <dbReference type="EMBL" id="KAK9167139.1"/>
    </source>
</evidence>
<evidence type="ECO:0000256" key="1">
    <source>
        <dbReference type="SAM" id="MobiDB-lite"/>
    </source>
</evidence>